<evidence type="ECO:0000313" key="2">
    <source>
        <dbReference type="Proteomes" id="UP000789390"/>
    </source>
</evidence>
<gene>
    <name evidence="1" type="ORF">DGAL_LOCUS10789</name>
</gene>
<organism evidence="1 2">
    <name type="scientific">Daphnia galeata</name>
    <dbReference type="NCBI Taxonomy" id="27404"/>
    <lineage>
        <taxon>Eukaryota</taxon>
        <taxon>Metazoa</taxon>
        <taxon>Ecdysozoa</taxon>
        <taxon>Arthropoda</taxon>
        <taxon>Crustacea</taxon>
        <taxon>Branchiopoda</taxon>
        <taxon>Diplostraca</taxon>
        <taxon>Cladocera</taxon>
        <taxon>Anomopoda</taxon>
        <taxon>Daphniidae</taxon>
        <taxon>Daphnia</taxon>
    </lineage>
</organism>
<accession>A0A8J2RRE8</accession>
<dbReference type="Proteomes" id="UP000789390">
    <property type="component" value="Unassembled WGS sequence"/>
</dbReference>
<name>A0A8J2RRE8_9CRUS</name>
<keyword evidence="2" id="KW-1185">Reference proteome</keyword>
<reference evidence="1" key="1">
    <citation type="submission" date="2021-11" db="EMBL/GenBank/DDBJ databases">
        <authorList>
            <person name="Schell T."/>
        </authorList>
    </citation>
    <scope>NUCLEOTIDE SEQUENCE</scope>
    <source>
        <strain evidence="1">M5</strain>
    </source>
</reference>
<evidence type="ECO:0000313" key="1">
    <source>
        <dbReference type="EMBL" id="CAH0107487.1"/>
    </source>
</evidence>
<comment type="caution">
    <text evidence="1">The sequence shown here is derived from an EMBL/GenBank/DDBJ whole genome shotgun (WGS) entry which is preliminary data.</text>
</comment>
<dbReference type="AlphaFoldDB" id="A0A8J2RRE8"/>
<sequence length="186" mass="20929">MEDALFIFARNNTITEGGLKAVHSHPFPVRSKLGSKLEQTIAEAVKIDPSNSSKDTSKGAIYRHHATQYFGSLGQKKLLKTKKRPNKFGKRILHIADFPHMMNRSTTQFFPTRMLELLNEARVMEADVTFPGAKSFSYVLNMVSFNYETLNHQVVARVLMTRLAVSAYKTVFGKVLVSKNSFNAMG</sequence>
<proteinExistence type="predicted"/>
<protein>
    <submittedName>
        <fullName evidence="1">Uncharacterized protein</fullName>
    </submittedName>
</protein>
<dbReference type="EMBL" id="CAKKLH010000276">
    <property type="protein sequence ID" value="CAH0107487.1"/>
    <property type="molecule type" value="Genomic_DNA"/>
</dbReference>